<evidence type="ECO:0000259" key="1">
    <source>
        <dbReference type="Pfam" id="PF13649"/>
    </source>
</evidence>
<proteinExistence type="predicted"/>
<organism evidence="2 3">
    <name type="scientific">Mycobacterium timonense</name>
    <dbReference type="NCBI Taxonomy" id="701043"/>
    <lineage>
        <taxon>Bacteria</taxon>
        <taxon>Bacillati</taxon>
        <taxon>Actinomycetota</taxon>
        <taxon>Actinomycetes</taxon>
        <taxon>Mycobacteriales</taxon>
        <taxon>Mycobacteriaceae</taxon>
        <taxon>Mycobacterium</taxon>
        <taxon>Mycobacterium avium complex (MAC)</taxon>
    </lineage>
</organism>
<sequence length="578" mass="66092">MVKNEADVIEAFVRHNLAFMDALAIVDNDSVDDTREILVQLQRRGLPIILLDDPVVGHFQAEIMTAVYRRMVPIFRPRFVFLLDADEFIVASSRKALYQQLRAMRPGTQAQYFWRTYIPAPDGPKGDRNDPLRSITHRKAAERRWYKPIIVTKPKIDMKLKIRQGNHDVRYAGLPLRRVKLHDVTLAHFPVRSVDQFTGKILVGWIANLERNRHRLDVAHAIHWKVVYERLVRSSLTSEDLTTEALNYADFSGTQLQWPRDVVHDPVVPAYTKLTAQPAVPCTPLQKVVRSIDRIFNPEADISGLASDTEFLRTSQRKISALRHVAQALTSRGRNETKLYMDLPPFRYIAQRYQPASVLDIGCGSGAYLKYFASHGAERIKGVDNSFRKAKYLDRDEYLNADLGETLDLSQDFELVISLRGPHDRESERALLDAVARHARERIVICRGPSTPSSAKAAGHRTISQQLDFFASAGWYPCLFDTLTLRSLSTFPWFRSYMVVLTKEDSNAATAREYLSELERQSPLKWHNPRPAVIAHPFTEWEAELSARQDSRSVAVANRFMRAIISRAYARSHPHDQS</sequence>
<dbReference type="InterPro" id="IPR029044">
    <property type="entry name" value="Nucleotide-diphossugar_trans"/>
</dbReference>
<dbReference type="SUPFAM" id="SSF53448">
    <property type="entry name" value="Nucleotide-diphospho-sugar transferases"/>
    <property type="match status" value="1"/>
</dbReference>
<dbReference type="Gene3D" id="3.40.50.150">
    <property type="entry name" value="Vaccinia Virus protein VP39"/>
    <property type="match status" value="1"/>
</dbReference>
<dbReference type="InterPro" id="IPR029063">
    <property type="entry name" value="SAM-dependent_MTases_sf"/>
</dbReference>
<protein>
    <recommendedName>
        <fullName evidence="1">Methyltransferase domain-containing protein</fullName>
    </recommendedName>
</protein>
<evidence type="ECO:0000313" key="3">
    <source>
        <dbReference type="Proteomes" id="UP000192847"/>
    </source>
</evidence>
<name>A0ABX3THX9_9MYCO</name>
<dbReference type="InterPro" id="IPR041698">
    <property type="entry name" value="Methyltransf_25"/>
</dbReference>
<dbReference type="CDD" id="cd02440">
    <property type="entry name" value="AdoMet_MTases"/>
    <property type="match status" value="1"/>
</dbReference>
<dbReference type="EMBL" id="MVIL01000077">
    <property type="protein sequence ID" value="ORB78428.1"/>
    <property type="molecule type" value="Genomic_DNA"/>
</dbReference>
<dbReference type="Proteomes" id="UP000192847">
    <property type="component" value="Unassembled WGS sequence"/>
</dbReference>
<accession>A0ABX3THX9</accession>
<feature type="domain" description="Methyltransferase" evidence="1">
    <location>
        <begin position="358"/>
        <end position="440"/>
    </location>
</feature>
<dbReference type="Pfam" id="PF13649">
    <property type="entry name" value="Methyltransf_25"/>
    <property type="match status" value="1"/>
</dbReference>
<reference evidence="2 3" key="1">
    <citation type="submission" date="2017-02" db="EMBL/GenBank/DDBJ databases">
        <title>The new phylogeny of genus Mycobacterium.</title>
        <authorList>
            <person name="Tortoli E."/>
            <person name="Trovato A."/>
            <person name="Cirillo D.M."/>
        </authorList>
    </citation>
    <scope>NUCLEOTIDE SEQUENCE [LARGE SCALE GENOMIC DNA]</scope>
    <source>
        <strain evidence="2 3">CCUG 56329</strain>
    </source>
</reference>
<keyword evidence="3" id="KW-1185">Reference proteome</keyword>
<dbReference type="Pfam" id="PF13704">
    <property type="entry name" value="Glyco_tranf_2_4"/>
    <property type="match status" value="1"/>
</dbReference>
<evidence type="ECO:0000313" key="2">
    <source>
        <dbReference type="EMBL" id="ORB78428.1"/>
    </source>
</evidence>
<comment type="caution">
    <text evidence="2">The sequence shown here is derived from an EMBL/GenBank/DDBJ whole genome shotgun (WGS) entry which is preliminary data.</text>
</comment>
<gene>
    <name evidence="2" type="ORF">BST46_19290</name>
</gene>
<dbReference type="SUPFAM" id="SSF53335">
    <property type="entry name" value="S-adenosyl-L-methionine-dependent methyltransferases"/>
    <property type="match status" value="1"/>
</dbReference>